<reference evidence="2" key="1">
    <citation type="submission" date="2016-10" db="EMBL/GenBank/DDBJ databases">
        <authorList>
            <person name="Varghese N."/>
            <person name="Submissions S."/>
        </authorList>
    </citation>
    <scope>NUCLEOTIDE SEQUENCE [LARGE SCALE GENOMIC DNA]</scope>
    <source>
        <strain evidence="2">DSM 8344</strain>
    </source>
</reference>
<name>A0A1G8BK10_9FIRM</name>
<sequence length="69" mass="8058">MKTQYLVIPVTDEERKRLNYVCTKLGITIEQFFDTALREGEMEILSTDAFKPGGSFWNIEEHPFKNDSE</sequence>
<dbReference type="EMBL" id="FNCP01000012">
    <property type="protein sequence ID" value="SDH33539.1"/>
    <property type="molecule type" value="Genomic_DNA"/>
</dbReference>
<gene>
    <name evidence="1" type="ORF">SAMN05443529_11256</name>
</gene>
<dbReference type="AlphaFoldDB" id="A0A1G8BK10"/>
<organism evidence="1 2">
    <name type="scientific">Desulfosporosinus hippei DSM 8344</name>
    <dbReference type="NCBI Taxonomy" id="1121419"/>
    <lineage>
        <taxon>Bacteria</taxon>
        <taxon>Bacillati</taxon>
        <taxon>Bacillota</taxon>
        <taxon>Clostridia</taxon>
        <taxon>Eubacteriales</taxon>
        <taxon>Desulfitobacteriaceae</taxon>
        <taxon>Desulfosporosinus</taxon>
    </lineage>
</organism>
<dbReference type="RefSeq" id="WP_034597020.1">
    <property type="nucleotide sequence ID" value="NZ_FNCP01000012.1"/>
</dbReference>
<dbReference type="OrthoDB" id="1798895at2"/>
<dbReference type="STRING" id="1121419.SAMN05443529_11256"/>
<proteinExistence type="predicted"/>
<accession>A0A1G8BK10</accession>
<evidence type="ECO:0000313" key="1">
    <source>
        <dbReference type="EMBL" id="SDH33539.1"/>
    </source>
</evidence>
<evidence type="ECO:0000313" key="2">
    <source>
        <dbReference type="Proteomes" id="UP000198656"/>
    </source>
</evidence>
<protein>
    <submittedName>
        <fullName evidence="1">Uncharacterized protein</fullName>
    </submittedName>
</protein>
<keyword evidence="2" id="KW-1185">Reference proteome</keyword>
<dbReference type="Proteomes" id="UP000198656">
    <property type="component" value="Unassembled WGS sequence"/>
</dbReference>